<evidence type="ECO:0000256" key="1">
    <source>
        <dbReference type="SAM" id="MobiDB-lite"/>
    </source>
</evidence>
<feature type="region of interest" description="Disordered" evidence="1">
    <location>
        <begin position="397"/>
        <end position="442"/>
    </location>
</feature>
<keyword evidence="4" id="KW-1185">Reference proteome</keyword>
<accession>A0ABS1CLA2</accession>
<name>A0ABS1CLA2_9GAMM</name>
<feature type="region of interest" description="Disordered" evidence="1">
    <location>
        <begin position="21"/>
        <end position="116"/>
    </location>
</feature>
<evidence type="ECO:0000256" key="2">
    <source>
        <dbReference type="SAM" id="SignalP"/>
    </source>
</evidence>
<feature type="compositionally biased region" description="Polar residues" evidence="1">
    <location>
        <begin position="256"/>
        <end position="267"/>
    </location>
</feature>
<keyword evidence="2" id="KW-0732">Signal</keyword>
<feature type="compositionally biased region" description="Low complexity" evidence="1">
    <location>
        <begin position="54"/>
        <end position="71"/>
    </location>
</feature>
<organism evidence="3 4">
    <name type="scientific">Thiohalocapsa halophila</name>
    <dbReference type="NCBI Taxonomy" id="69359"/>
    <lineage>
        <taxon>Bacteria</taxon>
        <taxon>Pseudomonadati</taxon>
        <taxon>Pseudomonadota</taxon>
        <taxon>Gammaproteobacteria</taxon>
        <taxon>Chromatiales</taxon>
        <taxon>Chromatiaceae</taxon>
        <taxon>Thiohalocapsa</taxon>
    </lineage>
</organism>
<dbReference type="RefSeq" id="WP_200240481.1">
    <property type="nucleotide sequence ID" value="NZ_NRRV01000055.1"/>
</dbReference>
<feature type="chain" id="PRO_5045480370" evidence="2">
    <location>
        <begin position="25"/>
        <end position="442"/>
    </location>
</feature>
<protein>
    <submittedName>
        <fullName evidence="3">Uncharacterized protein</fullName>
    </submittedName>
</protein>
<dbReference type="Proteomes" id="UP000748752">
    <property type="component" value="Unassembled WGS sequence"/>
</dbReference>
<proteinExistence type="predicted"/>
<feature type="signal peptide" evidence="2">
    <location>
        <begin position="1"/>
        <end position="24"/>
    </location>
</feature>
<comment type="caution">
    <text evidence="3">The sequence shown here is derived from an EMBL/GenBank/DDBJ whole genome shotgun (WGS) entry which is preliminary data.</text>
</comment>
<feature type="region of interest" description="Disordered" evidence="1">
    <location>
        <begin position="166"/>
        <end position="196"/>
    </location>
</feature>
<sequence>MRHPVSSTLALLLAAGLAALPASAAQAQAQQSAAADRPTQASGGSGKAEPQSTADAGDSSASAAGKTQPSGSQGGGSGQSKAEQGGSGDGMDTAGGASGDSASEQKAVDKAAAGADQRHSFSGLVLGVQPVRINADGDAHLLGRVLLDDGRMALVNFGNLKDLMKDQRSAGTSGGQSNRGPVRSGQRIAGTGTLDQQRGEPMLVVEQWRLIGHPASAGRPPMYMHPQVPGRQGMAMSQGRANRPGPMQHPSWAGQPGQQAGMSTGAGQMQRRPGMANAPSVSGRGAGDRSMTTDMDLMLTGTVLGVGTDDAGDAQAQEAAEGQSQQTAQAQKAPRRIRVSGPQGMEVVADLGSSKVARELSLAQGDQVVLYGEAGMEQGQRVLMTHYVAKLVALPRRGDAGKQGPASGKQATQTGTDGRSTTTAGVWPERGTPRSVITNDES</sequence>
<evidence type="ECO:0000313" key="3">
    <source>
        <dbReference type="EMBL" id="MBK1632705.1"/>
    </source>
</evidence>
<evidence type="ECO:0000313" key="4">
    <source>
        <dbReference type="Proteomes" id="UP000748752"/>
    </source>
</evidence>
<reference evidence="3 4" key="1">
    <citation type="journal article" date="2020" name="Microorganisms">
        <title>Osmotic Adaptation and Compatible Solute Biosynthesis of Phototrophic Bacteria as Revealed from Genome Analyses.</title>
        <authorList>
            <person name="Imhoff J.F."/>
            <person name="Rahn T."/>
            <person name="Kunzel S."/>
            <person name="Keller A."/>
            <person name="Neulinger S.C."/>
        </authorList>
    </citation>
    <scope>NUCLEOTIDE SEQUENCE [LARGE SCALE GENOMIC DNA]</scope>
    <source>
        <strain evidence="3 4">DSM 6210</strain>
    </source>
</reference>
<feature type="compositionally biased region" description="Polar residues" evidence="1">
    <location>
        <begin position="169"/>
        <end position="179"/>
    </location>
</feature>
<feature type="region of interest" description="Disordered" evidence="1">
    <location>
        <begin position="230"/>
        <end position="289"/>
    </location>
</feature>
<feature type="compositionally biased region" description="Low complexity" evidence="1">
    <location>
        <begin position="412"/>
        <end position="425"/>
    </location>
</feature>
<feature type="compositionally biased region" description="Low complexity" evidence="1">
    <location>
        <begin position="79"/>
        <end position="102"/>
    </location>
</feature>
<dbReference type="EMBL" id="NRRV01000055">
    <property type="protein sequence ID" value="MBK1632705.1"/>
    <property type="molecule type" value="Genomic_DNA"/>
</dbReference>
<gene>
    <name evidence="3" type="ORF">CKO31_18535</name>
</gene>
<feature type="compositionally biased region" description="Low complexity" evidence="1">
    <location>
        <begin position="21"/>
        <end position="35"/>
    </location>
</feature>